<protein>
    <submittedName>
        <fullName evidence="3">TrkA family potassium uptake protein</fullName>
    </submittedName>
</protein>
<dbReference type="PROSITE" id="PS51201">
    <property type="entry name" value="RCK_N"/>
    <property type="match status" value="1"/>
</dbReference>
<evidence type="ECO:0000259" key="2">
    <source>
        <dbReference type="PROSITE" id="PS51202"/>
    </source>
</evidence>
<dbReference type="SUPFAM" id="SSF116726">
    <property type="entry name" value="TrkA C-terminal domain-like"/>
    <property type="match status" value="1"/>
</dbReference>
<organism evidence="3 4">
    <name type="scientific">Anaerococcus kampingae</name>
    <dbReference type="NCBI Taxonomy" id="3115614"/>
    <lineage>
        <taxon>Bacteria</taxon>
        <taxon>Bacillati</taxon>
        <taxon>Bacillota</taxon>
        <taxon>Tissierellia</taxon>
        <taxon>Tissierellales</taxon>
        <taxon>Peptoniphilaceae</taxon>
        <taxon>Anaerococcus</taxon>
    </lineage>
</organism>
<sequence>MKNVIVLGLGRFGSALARKLSEKNIEVMAVDMDYNKIQKLADDVAYTAQADITDPDALNELGIKNFDIAIIATGSNLESSIEATLLCKDAGIETVISKATSLVQARILKKIGADRIIFPERDSGERLARLISGSNLMEFIQFSNKFSMAEVKAHETWVGKSLKDLDFRNKFDLNVVAFERNGDMIVSPRPDEVIEEYDLLVIIGENKDIEKIEECDN</sequence>
<accession>A0ABW9MAU9</accession>
<dbReference type="Pfam" id="PF02080">
    <property type="entry name" value="TrkA_C"/>
    <property type="match status" value="1"/>
</dbReference>
<proteinExistence type="predicted"/>
<dbReference type="Pfam" id="PF02254">
    <property type="entry name" value="TrkA_N"/>
    <property type="match status" value="1"/>
</dbReference>
<dbReference type="Gene3D" id="3.30.70.1450">
    <property type="entry name" value="Regulator of K+ conductance, C-terminal domain"/>
    <property type="match status" value="1"/>
</dbReference>
<name>A0ABW9MAU9_9FIRM</name>
<dbReference type="InterPro" id="IPR050721">
    <property type="entry name" value="Trk_Ktr_HKT_K-transport"/>
</dbReference>
<evidence type="ECO:0000259" key="1">
    <source>
        <dbReference type="PROSITE" id="PS51201"/>
    </source>
</evidence>
<dbReference type="EMBL" id="JBGMEF010000007">
    <property type="protein sequence ID" value="MFO3666447.1"/>
    <property type="molecule type" value="Genomic_DNA"/>
</dbReference>
<dbReference type="SUPFAM" id="SSF51735">
    <property type="entry name" value="NAD(P)-binding Rossmann-fold domains"/>
    <property type="match status" value="1"/>
</dbReference>
<dbReference type="InterPro" id="IPR006037">
    <property type="entry name" value="RCK_C"/>
</dbReference>
<dbReference type="PROSITE" id="PS51202">
    <property type="entry name" value="RCK_C"/>
    <property type="match status" value="1"/>
</dbReference>
<gene>
    <name evidence="3" type="ORF">ACCQ42_01480</name>
</gene>
<keyword evidence="4" id="KW-1185">Reference proteome</keyword>
<dbReference type="InterPro" id="IPR003148">
    <property type="entry name" value="RCK_N"/>
</dbReference>
<dbReference type="RefSeq" id="WP_265237088.1">
    <property type="nucleotide sequence ID" value="NZ_JBGMEF010000007.1"/>
</dbReference>
<dbReference type="InterPro" id="IPR036721">
    <property type="entry name" value="RCK_C_sf"/>
</dbReference>
<reference evidence="3 4" key="1">
    <citation type="journal article" date="2025" name="Anaerobe">
        <title>Description of Anaerococcus kampingiae sp. nov., Anaerococcus groningensis sp. nov., Anaerococcus martiniensis sp. nov., and Anaerococcus cruorum sp. nov., isolated from human clinical specimens.</title>
        <authorList>
            <person name="Boiten K.E."/>
            <person name="Meijer J."/>
            <person name="van Wezel E.M."/>
            <person name="Veloo A.C.M."/>
        </authorList>
    </citation>
    <scope>NUCLEOTIDE SEQUENCE [LARGE SCALE GENOMIC DNA]</scope>
    <source>
        <strain evidence="3 4">ENR0874</strain>
    </source>
</reference>
<evidence type="ECO:0000313" key="3">
    <source>
        <dbReference type="EMBL" id="MFO3666447.1"/>
    </source>
</evidence>
<feature type="domain" description="RCK N-terminal" evidence="1">
    <location>
        <begin position="1"/>
        <end position="117"/>
    </location>
</feature>
<feature type="domain" description="RCK C-terminal" evidence="2">
    <location>
        <begin position="134"/>
        <end position="217"/>
    </location>
</feature>
<dbReference type="PANTHER" id="PTHR43833:SF7">
    <property type="entry name" value="KTR SYSTEM POTASSIUM UPTAKE PROTEIN C"/>
    <property type="match status" value="1"/>
</dbReference>
<dbReference type="InterPro" id="IPR036291">
    <property type="entry name" value="NAD(P)-bd_dom_sf"/>
</dbReference>
<comment type="caution">
    <text evidence="3">The sequence shown here is derived from an EMBL/GenBank/DDBJ whole genome shotgun (WGS) entry which is preliminary data.</text>
</comment>
<dbReference type="Gene3D" id="3.40.50.720">
    <property type="entry name" value="NAD(P)-binding Rossmann-like Domain"/>
    <property type="match status" value="1"/>
</dbReference>
<evidence type="ECO:0000313" key="4">
    <source>
        <dbReference type="Proteomes" id="UP001637994"/>
    </source>
</evidence>
<dbReference type="PANTHER" id="PTHR43833">
    <property type="entry name" value="POTASSIUM CHANNEL PROTEIN 2-RELATED-RELATED"/>
    <property type="match status" value="1"/>
</dbReference>
<dbReference type="Proteomes" id="UP001637994">
    <property type="component" value="Unassembled WGS sequence"/>
</dbReference>